<evidence type="ECO:0000313" key="1">
    <source>
        <dbReference type="EMBL" id="PRP88027.1"/>
    </source>
</evidence>
<dbReference type="EMBL" id="MDYQ01000015">
    <property type="protein sequence ID" value="PRP88027.1"/>
    <property type="molecule type" value="Genomic_DNA"/>
</dbReference>
<proteinExistence type="predicted"/>
<protein>
    <submittedName>
        <fullName evidence="1">Uncharacterized protein</fullName>
    </submittedName>
</protein>
<keyword evidence="2" id="KW-1185">Reference proteome</keyword>
<dbReference type="Proteomes" id="UP000241769">
    <property type="component" value="Unassembled WGS sequence"/>
</dbReference>
<name>A0A2P6NVN3_9EUKA</name>
<organism evidence="1 2">
    <name type="scientific">Planoprotostelium fungivorum</name>
    <dbReference type="NCBI Taxonomy" id="1890364"/>
    <lineage>
        <taxon>Eukaryota</taxon>
        <taxon>Amoebozoa</taxon>
        <taxon>Evosea</taxon>
        <taxon>Variosea</taxon>
        <taxon>Cavosteliida</taxon>
        <taxon>Cavosteliaceae</taxon>
        <taxon>Planoprotostelium</taxon>
    </lineage>
</organism>
<sequence>MSVSLSLRGLKFLLAAVGQMSSSRLCFALTTLSRGSAPFTHHCRSATTSAEL</sequence>
<dbReference type="InParanoid" id="A0A2P6NVN3"/>
<comment type="caution">
    <text evidence="1">The sequence shown here is derived from an EMBL/GenBank/DDBJ whole genome shotgun (WGS) entry which is preliminary data.</text>
</comment>
<evidence type="ECO:0000313" key="2">
    <source>
        <dbReference type="Proteomes" id="UP000241769"/>
    </source>
</evidence>
<gene>
    <name evidence="1" type="ORF">PROFUN_04455</name>
</gene>
<dbReference type="AlphaFoldDB" id="A0A2P6NVN3"/>
<accession>A0A2P6NVN3</accession>
<reference evidence="1 2" key="1">
    <citation type="journal article" date="2018" name="Genome Biol. Evol.">
        <title>Multiple Roots of Fruiting Body Formation in Amoebozoa.</title>
        <authorList>
            <person name="Hillmann F."/>
            <person name="Forbes G."/>
            <person name="Novohradska S."/>
            <person name="Ferling I."/>
            <person name="Riege K."/>
            <person name="Groth M."/>
            <person name="Westermann M."/>
            <person name="Marz M."/>
            <person name="Spaller T."/>
            <person name="Winckler T."/>
            <person name="Schaap P."/>
            <person name="Glockner G."/>
        </authorList>
    </citation>
    <scope>NUCLEOTIDE SEQUENCE [LARGE SCALE GENOMIC DNA]</scope>
    <source>
        <strain evidence="1 2">Jena</strain>
    </source>
</reference>